<dbReference type="EMBL" id="JACORU010000002">
    <property type="protein sequence ID" value="MBC5764557.1"/>
    <property type="molecule type" value="Genomic_DNA"/>
</dbReference>
<accession>A0A923S4W5</accession>
<feature type="transmembrane region" description="Helical" evidence="7">
    <location>
        <begin position="191"/>
        <end position="213"/>
    </location>
</feature>
<keyword evidence="4 7" id="KW-0812">Transmembrane</keyword>
<evidence type="ECO:0000256" key="6">
    <source>
        <dbReference type="ARBA" id="ARBA00023136"/>
    </source>
</evidence>
<gene>
    <name evidence="8" type="ORF">H8R02_08860</name>
</gene>
<feature type="transmembrane region" description="Helical" evidence="7">
    <location>
        <begin position="87"/>
        <end position="110"/>
    </location>
</feature>
<evidence type="ECO:0000313" key="8">
    <source>
        <dbReference type="EMBL" id="MBC5764557.1"/>
    </source>
</evidence>
<feature type="transmembrane region" description="Helical" evidence="7">
    <location>
        <begin position="163"/>
        <end position="185"/>
    </location>
</feature>
<dbReference type="Proteomes" id="UP000596827">
    <property type="component" value="Unassembled WGS sequence"/>
</dbReference>
<dbReference type="InterPro" id="IPR052031">
    <property type="entry name" value="Membrane_Transporter-Flippase"/>
</dbReference>
<feature type="transmembrane region" description="Helical" evidence="7">
    <location>
        <begin position="12"/>
        <end position="37"/>
    </location>
</feature>
<dbReference type="Pfam" id="PF01554">
    <property type="entry name" value="MatE"/>
    <property type="match status" value="2"/>
</dbReference>
<dbReference type="InterPro" id="IPR048279">
    <property type="entry name" value="MdtK-like"/>
</dbReference>
<feature type="transmembrane region" description="Helical" evidence="7">
    <location>
        <begin position="43"/>
        <end position="66"/>
    </location>
</feature>
<feature type="transmembrane region" description="Helical" evidence="7">
    <location>
        <begin position="354"/>
        <end position="375"/>
    </location>
</feature>
<comment type="caution">
    <text evidence="8">The sequence shown here is derived from an EMBL/GenBank/DDBJ whole genome shotgun (WGS) entry which is preliminary data.</text>
</comment>
<feature type="transmembrane region" description="Helical" evidence="7">
    <location>
        <begin position="236"/>
        <end position="261"/>
    </location>
</feature>
<keyword evidence="6 7" id="KW-0472">Membrane</keyword>
<reference evidence="8" key="1">
    <citation type="submission" date="2020-08" db="EMBL/GenBank/DDBJ databases">
        <title>Ramlibacter sp. GTP1 16S ribosomal RNA gene genome sequencing and assembly.</title>
        <authorList>
            <person name="Kang M."/>
        </authorList>
    </citation>
    <scope>NUCLEOTIDE SEQUENCE</scope>
    <source>
        <strain evidence="8">GTP1</strain>
    </source>
</reference>
<feature type="transmembrane region" description="Helical" evidence="7">
    <location>
        <begin position="412"/>
        <end position="432"/>
    </location>
</feature>
<dbReference type="PIRSF" id="PIRSF006603">
    <property type="entry name" value="DinF"/>
    <property type="match status" value="1"/>
</dbReference>
<evidence type="ECO:0000256" key="2">
    <source>
        <dbReference type="ARBA" id="ARBA00022448"/>
    </source>
</evidence>
<feature type="transmembrane region" description="Helical" evidence="7">
    <location>
        <begin position="382"/>
        <end position="406"/>
    </location>
</feature>
<dbReference type="AlphaFoldDB" id="A0A923S4W5"/>
<evidence type="ECO:0000256" key="7">
    <source>
        <dbReference type="SAM" id="Phobius"/>
    </source>
</evidence>
<feature type="transmembrane region" description="Helical" evidence="7">
    <location>
        <begin position="313"/>
        <end position="334"/>
    </location>
</feature>
<keyword evidence="3" id="KW-1003">Cell membrane</keyword>
<dbReference type="GO" id="GO:0042910">
    <property type="term" value="F:xenobiotic transmembrane transporter activity"/>
    <property type="evidence" value="ECO:0007669"/>
    <property type="project" value="InterPro"/>
</dbReference>
<dbReference type="InterPro" id="IPR002528">
    <property type="entry name" value="MATE_fam"/>
</dbReference>
<name>A0A923S4W5_9BURK</name>
<dbReference type="PANTHER" id="PTHR43549">
    <property type="entry name" value="MULTIDRUG RESISTANCE PROTEIN YPNP-RELATED"/>
    <property type="match status" value="1"/>
</dbReference>
<dbReference type="NCBIfam" id="TIGR00797">
    <property type="entry name" value="matE"/>
    <property type="match status" value="1"/>
</dbReference>
<dbReference type="GO" id="GO:0015297">
    <property type="term" value="F:antiporter activity"/>
    <property type="evidence" value="ECO:0007669"/>
    <property type="project" value="InterPro"/>
</dbReference>
<organism evidence="8 9">
    <name type="scientific">Ramlibacter albus</name>
    <dbReference type="NCBI Taxonomy" id="2079448"/>
    <lineage>
        <taxon>Bacteria</taxon>
        <taxon>Pseudomonadati</taxon>
        <taxon>Pseudomonadota</taxon>
        <taxon>Betaproteobacteria</taxon>
        <taxon>Burkholderiales</taxon>
        <taxon>Comamonadaceae</taxon>
        <taxon>Ramlibacter</taxon>
    </lineage>
</organism>
<protein>
    <submittedName>
        <fullName evidence="8">MATE family efflux transporter</fullName>
    </submittedName>
</protein>
<keyword evidence="2" id="KW-0813">Transport</keyword>
<evidence type="ECO:0000256" key="3">
    <source>
        <dbReference type="ARBA" id="ARBA00022475"/>
    </source>
</evidence>
<keyword evidence="5 7" id="KW-1133">Transmembrane helix</keyword>
<feature type="transmembrane region" description="Helical" evidence="7">
    <location>
        <begin position="281"/>
        <end position="301"/>
    </location>
</feature>
<evidence type="ECO:0000313" key="9">
    <source>
        <dbReference type="Proteomes" id="UP000596827"/>
    </source>
</evidence>
<dbReference type="PANTHER" id="PTHR43549:SF3">
    <property type="entry name" value="MULTIDRUG RESISTANCE PROTEIN YPNP-RELATED"/>
    <property type="match status" value="1"/>
</dbReference>
<evidence type="ECO:0000256" key="1">
    <source>
        <dbReference type="ARBA" id="ARBA00004429"/>
    </source>
</evidence>
<evidence type="ECO:0000256" key="5">
    <source>
        <dbReference type="ARBA" id="ARBA00022989"/>
    </source>
</evidence>
<comment type="subcellular location">
    <subcellularLocation>
        <location evidence="1">Cell inner membrane</location>
        <topology evidence="1">Multi-pass membrane protein</topology>
    </subcellularLocation>
</comment>
<dbReference type="GO" id="GO:0005886">
    <property type="term" value="C:plasma membrane"/>
    <property type="evidence" value="ECO:0007669"/>
    <property type="project" value="UniProtKB-SubCell"/>
</dbReference>
<proteinExistence type="predicted"/>
<evidence type="ECO:0000256" key="4">
    <source>
        <dbReference type="ARBA" id="ARBA00022692"/>
    </source>
</evidence>
<feature type="transmembrane region" description="Helical" evidence="7">
    <location>
        <begin position="130"/>
        <end position="151"/>
    </location>
</feature>
<keyword evidence="9" id="KW-1185">Reference proteome</keyword>
<sequence length="439" mass="45393">MLHGPVLPVLSRLALPNILAMVAAAATGIAETMYVGLLGRDELAAMALVFPLTMLMQTFSAGAMGGGVSSSIARALGGGHLDAAQGLARHAVVIALAAGMIFALLFVGFGDPLYRLLGARGEVLAQAHRYANVLFPCIVTVWLGNTLISVIRGTGNMHVPSATILVVSVLQIALGAVLSMGLLGVPKLGMAGVALGQVLAYGAAAVWLLVYLTDPRRRVSLSRSGWQLTWLRFREILRVGGLALLSPLQMVVTVLVMTGFIARLGVDALAGYGIGARLEFLAIPIAFGVGVASLPMVGMAIGKGNVARAREVAWVGGALSAGIVGAIGLIVAIWPALWSAMFTSKAEVLHYAALYLRNAGPMYVFFGLGLTLYFASQGAGKVLGPVLAGTLRLVVICIGGWLLTAMNAPEGWYFALVGVGMAAHGLATAASVKATRWGT</sequence>